<feature type="disulfide bond" evidence="32">
    <location>
        <begin position="596"/>
        <end position="602"/>
    </location>
</feature>
<reference evidence="36" key="1">
    <citation type="journal article" date="2018" name="Nat. Commun.">
        <title>Tracking HIV-1 recombination to resolve its contribution to HIV-1 evolution in natural infection.</title>
        <authorList>
            <person name="Song H."/>
            <person name="Giorgi E.E."/>
            <person name="Ganusov V.V."/>
            <person name="Cai F."/>
            <person name="Athreya G."/>
            <person name="Yoon H."/>
            <person name="Carja O."/>
            <person name="Hora B."/>
            <person name="Hraber P."/>
            <person name="Jiang C."/>
            <person name="Wang S."/>
            <person name="Li H."/>
            <person name="Salazar-Gonzalez J.F."/>
            <person name="Salazar M.G."/>
            <person name="Goonetilleke N."/>
            <person name="Keele B."/>
            <person name="Montefiori D.C."/>
            <person name="Cohen M.S."/>
            <person name="Shaw G.M."/>
            <person name="Hahn B.H."/>
            <person name="McMichael A.J."/>
            <person name="Haynes B.F."/>
            <person name="Korber B."/>
            <person name="Battacharya T."/>
            <person name="Gao F."/>
        </authorList>
    </citation>
    <scope>NUCLEOTIDE SEQUENCE</scope>
    <source>
        <strain evidence="36">CH1754.3.d0720.ipe021_15.32</strain>
    </source>
</reference>
<feature type="short sequence motif" description="Di-leucine internalization motif" evidence="32">
    <location>
        <begin position="860"/>
        <end position="861"/>
    </location>
</feature>
<evidence type="ECO:0000256" key="8">
    <source>
        <dbReference type="ARBA" id="ARBA00022510"/>
    </source>
</evidence>
<keyword evidence="23 32" id="KW-1039">Host endosome</keyword>
<keyword evidence="30 32" id="KW-0449">Lipoprotein</keyword>
<evidence type="ECO:0000256" key="4">
    <source>
        <dbReference type="ARBA" id="ARBA00004563"/>
    </source>
</evidence>
<evidence type="ECO:0000256" key="19">
    <source>
        <dbReference type="ARBA" id="ARBA00022870"/>
    </source>
</evidence>
<comment type="domain">
    <text evidence="32">Some of the most genetically diverse regions of the viral genome are present in Env. They are called variable regions 1 through 5 (V1 through V5). Coreceptor usage of gp120 is determined mainly by the primary structure of the third variable region (V3) in the outer domain of gp120. The sequence of V3 determines which coreceptor, CCR5 and/or CXCR4 (corresponding to R5/macrophage, X4/T cell and R5X4/T cell and macrophage tropism), is used to trigger the fusion potential of the Env complex, and hence which cells the virus can infect. Binding to CCR5 involves a region adjacent in addition to V3.</text>
</comment>
<keyword evidence="17 32" id="KW-1161">Viral attachment to host cell</keyword>
<comment type="domain">
    <text evidence="32">The CD4-binding region is targeted by the antibody b12.</text>
</comment>
<keyword evidence="25 32" id="KW-0472">Membrane</keyword>
<keyword evidence="7 32" id="KW-1168">Fusion of virus membrane with host membrane</keyword>
<keyword evidence="28 32" id="KW-0325">Glycoprotein</keyword>
<keyword evidence="14 32" id="KW-0812">Transmembrane</keyword>
<feature type="lipid moiety-binding region" description="S-palmitoyl cysteine; by host" evidence="32">
    <location>
        <position position="842"/>
    </location>
</feature>
<keyword evidence="12 32" id="KW-1162">Viral penetration into host cytoplasm</keyword>
<keyword evidence="22 32" id="KW-1133">Transmembrane helix</keyword>
<feature type="domain" description="Human immunodeficiency virus 1 envelope glycoprotein Gp120" evidence="34">
    <location>
        <begin position="139"/>
        <end position="509"/>
    </location>
</feature>
<comment type="miscellaneous">
    <text evidence="32">Inhibitors targeting HIV-1 viral envelope proteins are used as antiretroviral drugs. Attachment of virions to the cell surface via non-specific interactions and CD4 binding can be blocked by inhibitors that include cyanovirin-N, cyclotriazadisulfonamide analogs, PRO 2000, TNX 355 and PRO 542. In addition, BMS 806 can block CD4-induced conformational changes. Env interactions with the coreceptor molecules can be targeted by CCR5 antagonists including SCH-D, maraviroc (UK 427857) and aplaviroc (GW 873140), and the CXCR4 antagonist AMD 070. Fusion of viral and cellular membranes can be inhibited by peptides such as enfuvirtide and tifuvirtide (T 1249). Resistance to inhibitors associated with mutations in Env are observed. Most of the time, single mutations confer only a modest reduction in drug susceptibility. Combination of several mutations is usually required to develop a high-level drug resistance.</text>
</comment>
<keyword evidence="8 32" id="KW-1170">Fusion of virus membrane with host endosomal membrane</keyword>
<dbReference type="FunFam" id="2.170.40.20:FF:000004">
    <property type="entry name" value="Envelope glycoprotein gp160"/>
    <property type="match status" value="1"/>
</dbReference>
<feature type="topological domain" description="Cytoplasmic" evidence="32">
    <location>
        <begin position="704"/>
        <end position="861"/>
    </location>
</feature>
<keyword evidence="21 32" id="KW-1164">Virus endocytosis by host</keyword>
<evidence type="ECO:0000256" key="18">
    <source>
        <dbReference type="ARBA" id="ARBA00022844"/>
    </source>
</evidence>
<feature type="region of interest" description="Immunosuppression" evidence="32">
    <location>
        <begin position="572"/>
        <end position="590"/>
    </location>
</feature>
<evidence type="ECO:0000256" key="30">
    <source>
        <dbReference type="ARBA" id="ARBA00023288"/>
    </source>
</evidence>
<feature type="domain" description="Retroviral envelope protein GP41-like" evidence="35">
    <location>
        <begin position="528"/>
        <end position="719"/>
    </location>
</feature>
<keyword evidence="11 32" id="KW-0945">Host-virus interaction</keyword>
<feature type="short sequence motif" description="YXXL motif; contains endocytosis signal" evidence="32">
    <location>
        <begin position="710"/>
        <end position="713"/>
    </location>
</feature>
<dbReference type="GO" id="GO:1903908">
    <property type="term" value="P:positive regulation of plasma membrane raft polarization"/>
    <property type="evidence" value="ECO:0007669"/>
    <property type="project" value="UniProtKB-UniRule"/>
</dbReference>
<dbReference type="EMBL" id="MF501962">
    <property type="protein sequence ID" value="AWD57957.1"/>
    <property type="molecule type" value="Genomic_RNA"/>
</dbReference>
<comment type="PTM">
    <text evidence="32">Palmitoylation of the transmembrane protein and of Env polyprotein (prior to its proteolytic cleavage) is essential for their association with host cell membrane lipid rafts. Palmitoylation is therefore required for envelope trafficking to classical lipid rafts, but not for viral replication.</text>
</comment>
<dbReference type="SUPFAM" id="SSF58069">
    <property type="entry name" value="Virus ectodomain"/>
    <property type="match status" value="1"/>
</dbReference>
<evidence type="ECO:0000256" key="17">
    <source>
        <dbReference type="ARBA" id="ARBA00022804"/>
    </source>
</evidence>
<dbReference type="Pfam" id="PF00517">
    <property type="entry name" value="GP41"/>
    <property type="match status" value="1"/>
</dbReference>
<evidence type="ECO:0000256" key="13">
    <source>
        <dbReference type="ARBA" id="ARBA00022685"/>
    </source>
</evidence>
<evidence type="ECO:0000259" key="34">
    <source>
        <dbReference type="Pfam" id="PF00516"/>
    </source>
</evidence>
<organismHost>
    <name type="scientific">Homo sapiens</name>
    <name type="common">Human</name>
    <dbReference type="NCBI Taxonomy" id="9606"/>
</organismHost>
<evidence type="ECO:0000256" key="7">
    <source>
        <dbReference type="ARBA" id="ARBA00022506"/>
    </source>
</evidence>
<gene>
    <name evidence="32 36" type="primary">env</name>
</gene>
<evidence type="ECO:0000256" key="24">
    <source>
        <dbReference type="ARBA" id="ARBA00023054"/>
    </source>
</evidence>
<organism evidence="36">
    <name type="scientific">Human immunodeficiency virus type 1</name>
    <name type="common">HIV-1</name>
    <dbReference type="NCBI Taxonomy" id="11676"/>
    <lineage>
        <taxon>Viruses</taxon>
        <taxon>Riboviria</taxon>
        <taxon>Pararnavirae</taxon>
        <taxon>Artverviricota</taxon>
        <taxon>Revtraviricetes</taxon>
        <taxon>Ortervirales</taxon>
        <taxon>Retroviridae</taxon>
        <taxon>Orthoretrovirinae</taxon>
        <taxon>Lentivirus</taxon>
        <taxon>Lentivirus humimdef1</taxon>
    </lineage>
</organism>
<evidence type="ECO:0000256" key="9">
    <source>
        <dbReference type="ARBA" id="ARBA00022511"/>
    </source>
</evidence>
<feature type="region of interest" description="MPER; binding to GalCer" evidence="32">
    <location>
        <begin position="660"/>
        <end position="681"/>
    </location>
</feature>
<evidence type="ECO:0000256" key="10">
    <source>
        <dbReference type="ARBA" id="ARBA00022570"/>
    </source>
</evidence>
<dbReference type="FunFam" id="1.10.287.210:FF:000001">
    <property type="entry name" value="Envelope glycoprotein gp160"/>
    <property type="match status" value="1"/>
</dbReference>
<evidence type="ECO:0000256" key="1">
    <source>
        <dbReference type="ARBA" id="ARBA00004402"/>
    </source>
</evidence>
<feature type="transmembrane region" description="Helical" evidence="33">
    <location>
        <begin position="13"/>
        <end position="41"/>
    </location>
</feature>
<evidence type="ECO:0000256" key="33">
    <source>
        <dbReference type="RuleBase" id="RU363095"/>
    </source>
</evidence>
<dbReference type="FunFam" id="2.170.40.20:FF:000003">
    <property type="entry name" value="Envelope glycoprotein gp160"/>
    <property type="match status" value="1"/>
</dbReference>
<dbReference type="GO" id="GO:0052031">
    <property type="term" value="P:symbiont-mediated perturbation of host defense response"/>
    <property type="evidence" value="ECO:0007669"/>
    <property type="project" value="UniProtKB-UniRule"/>
</dbReference>
<comment type="similarity">
    <text evidence="32">Belongs to the HIV-1 env protein family.</text>
</comment>
<dbReference type="Gene3D" id="1.10.287.210">
    <property type="match status" value="1"/>
</dbReference>
<dbReference type="HAMAP" id="MF_04083">
    <property type="entry name" value="HIV_ENV"/>
    <property type="match status" value="1"/>
</dbReference>
<dbReference type="FunFam" id="1.20.5.490:FF:000001">
    <property type="entry name" value="Envelope glycoprotein gp160"/>
    <property type="match status" value="1"/>
</dbReference>
<dbReference type="GO" id="GO:0055036">
    <property type="term" value="C:virion membrane"/>
    <property type="evidence" value="ECO:0007669"/>
    <property type="project" value="UniProtKB-SubCell"/>
</dbReference>
<proteinExistence type="inferred from homology"/>
<dbReference type="GO" id="GO:1903911">
    <property type="term" value="P:positive regulation of receptor clustering"/>
    <property type="evidence" value="ECO:0007669"/>
    <property type="project" value="UniProtKB-UniRule"/>
</dbReference>
<evidence type="ECO:0000256" key="16">
    <source>
        <dbReference type="ARBA" id="ARBA00022729"/>
    </source>
</evidence>
<feature type="coiled-coil region" evidence="32">
    <location>
        <begin position="631"/>
        <end position="665"/>
    </location>
</feature>
<dbReference type="SUPFAM" id="SSF56502">
    <property type="entry name" value="gp120 core"/>
    <property type="match status" value="2"/>
</dbReference>
<comment type="subunit">
    <text evidence="32">The mature envelope protein (Env) consists of a homotrimer of non-covalently associated gp120-gp41 heterodimers. The resulting complex protrudes from the virus surface as a spike. There seems to be as few as 10 spikes on the average virion. Surface protein gp120 interacts with host CD4, CCR5 and CXCR4. Gp120 also interacts with the C-type lectins CD209/DC-SIGN and CLEC4M/DC-SIGNR (collectively referred to as DC-SIGN(R)). Gp120 and gp41 interact with GalCer. Gp120 interacts with host ITGA4/ITGB7 complex; on CD4+ T-cells, this interaction results in rapid activation of integrin ITGAL/LFA-1, which facilitates efficient cell-to-cell spreading of HIV-1. Gp120 interacts with cell-associated heparan sulfate; this interaction increases virus infectivity on permissive cells and may be involved in infection of CD4- cells.</text>
</comment>
<dbReference type="InterPro" id="IPR037527">
    <property type="entry name" value="Gp160"/>
</dbReference>
<feature type="chain" id="PRO_5023517811" description="Envelope glycoprotein gp160" evidence="32">
    <location>
        <begin position="32"/>
        <end position="861"/>
    </location>
</feature>
<evidence type="ECO:0000256" key="11">
    <source>
        <dbReference type="ARBA" id="ARBA00022581"/>
    </source>
</evidence>
<evidence type="ECO:0000259" key="35">
    <source>
        <dbReference type="Pfam" id="PF00517"/>
    </source>
</evidence>
<feature type="region of interest" description="Fusion peptide" evidence="32">
    <location>
        <begin position="510"/>
        <end position="530"/>
    </location>
</feature>
<dbReference type="GO" id="GO:0039654">
    <property type="term" value="P:fusion of virus membrane with host endosome membrane"/>
    <property type="evidence" value="ECO:0007669"/>
    <property type="project" value="UniProtKB-UniRule"/>
</dbReference>
<keyword evidence="24 32" id="KW-0175">Coiled coil</keyword>
<comment type="function">
    <text evidence="32">Envelope glycoprotein gp160: Oligomerizes in the host endoplasmic reticulum into predominantly trimers. In a second time, gp160 transits in the host Golgi, where glycosylation is completed. The precursor is then proteolytically cleaved in the trans-Golgi and thereby activated by cellular furin or furin-like proteases to produce gp120 and gp41.</text>
</comment>
<keyword evidence="10 32" id="KW-1165">Clathrin-mediated endocytosis of virus by host</keyword>
<comment type="PTM">
    <text evidence="32">Specific enzymatic cleavages in vivo yield mature proteins. Envelope glycoproteins are synthesized as a inactive precursor that is heavily N-glycosylated and processed likely by host cell furin in the Golgi to yield the mature SU and TM proteins. The cleavage site between SU and TM requires the minimal sequence [KR]-X-[KR]-R. About 2 of the 9 disulfide bonds of gp41 are reduced by P4HB/PDI, following binding to CD4 receptor.</text>
</comment>
<dbReference type="GO" id="GO:0044175">
    <property type="term" value="C:host cell endosome membrane"/>
    <property type="evidence" value="ECO:0007669"/>
    <property type="project" value="UniProtKB-SubCell"/>
</dbReference>
<comment type="domain">
    <text evidence="32">The YXXL motif is involved in determining the exact site of viral release at the surface of infected mononuclear cells and promotes endocytosis. YXXL and di-leucine endocytosis motifs interact directly or indirectly with the clathrin adapter complexes, opperate independently, and their activities are not additive.</text>
</comment>
<accession>A0A2S1EDE7</accession>
<comment type="function">
    <text evidence="32">Surface protein gp120: Attaches the virus to the host lymphoid cell by binding to the primary receptor CD4. This interaction induces a structural rearrangement creating a high affinity binding site for a chemokine coreceptor like CXCR4 and/or CCR5. Acts as a ligand for CD209/DC-SIGN and CLEC4M/DC-SIGNR, which are respectively found on dendritic cells (DCs), and on endothelial cells of liver sinusoids and lymph node sinuses. These interactions allow capture of viral particles at mucosal surfaces by these cells and subsequent transmission to permissive cells. HIV subverts the migration properties of dendritic cells to gain access to CD4+ T-cells in lymph nodes. Virus transmission to permissive T-cells occurs either in trans (without DCs infection, through viral capture and transmission), or in cis (following DCs productive infection, through the usual CD4-gp120 interaction), thereby inducing a robust infection. In trans infection, bound virions remain infectious over days and it is proposed that they are not degraded, but protected in non-lysosomal acidic organelles within the DCs close to the cell membrane thus contributing to the viral infectious potential during DCs' migration from the periphery to the lymphoid tissues. On arrival at lymphoid tissues, intact virions recycle back to DCs' cell surface allowing virus transmission to CD4+ T-cells.</text>
</comment>
<keyword evidence="31 32" id="KW-1160">Virus entry into host cell</keyword>
<keyword evidence="20 32" id="KW-0261">Viral envelope protein</keyword>
<feature type="disulfide bond" evidence="32">
    <location>
        <begin position="53"/>
        <end position="73"/>
    </location>
</feature>
<comment type="caution">
    <text evidence="32 33">Lacks conserved residue(s) required for the propagation of feature annotation.</text>
</comment>
<dbReference type="GO" id="GO:0005198">
    <property type="term" value="F:structural molecule activity"/>
    <property type="evidence" value="ECO:0007669"/>
    <property type="project" value="UniProtKB-UniRule"/>
</dbReference>
<feature type="chain" id="PRO_5023517812" description="Transmembrane protein gp41" evidence="32">
    <location>
        <begin position="510"/>
        <end position="861"/>
    </location>
</feature>
<dbReference type="GO" id="GO:0019031">
    <property type="term" value="C:viral envelope"/>
    <property type="evidence" value="ECO:0007669"/>
    <property type="project" value="UniProtKB-KW"/>
</dbReference>
<comment type="subcellular location">
    <molecule>Transmembrane protein gp41</molecule>
    <subcellularLocation>
        <location evidence="32">Virion membrane</location>
        <topology evidence="32">Single-pass type I membrane protein</topology>
    </subcellularLocation>
    <subcellularLocation>
        <location evidence="32">Host cell membrane</location>
        <topology evidence="32">Single-pass type I membrane protein</topology>
    </subcellularLocation>
    <subcellularLocation>
        <location evidence="32">Host endosome membrane</location>
        <topology evidence="32">Single-pass type I membrane protein</topology>
    </subcellularLocation>
    <text evidence="32">It is probably concentrated at the site of budding and incorporated into the virions possibly by contacts between the cytoplasmic tail of Env and the N-terminus of Gag.</text>
</comment>
<feature type="site" description="Cleavage; by host furin" evidence="32">
    <location>
        <begin position="509"/>
        <end position="510"/>
    </location>
</feature>
<evidence type="ECO:0000256" key="2">
    <source>
        <dbReference type="ARBA" id="ARBA00004433"/>
    </source>
</evidence>
<feature type="disulfide bond" evidence="32">
    <location>
        <begin position="220"/>
        <end position="249"/>
    </location>
</feature>
<evidence type="ECO:0000256" key="15">
    <source>
        <dbReference type="ARBA" id="ARBA00022703"/>
    </source>
</evidence>
<dbReference type="CDD" id="cd09909">
    <property type="entry name" value="HIV-1-like_HR1-HR2"/>
    <property type="match status" value="1"/>
</dbReference>
<comment type="subcellular location">
    <subcellularLocation>
        <location evidence="3">Host cell membrane</location>
        <topology evidence="3">Peripheral membrane protein</topology>
    </subcellularLocation>
    <subcellularLocation>
        <location evidence="1">Host cell membrane</location>
        <topology evidence="1">Single-pass type I membrane protein</topology>
    </subcellularLocation>
    <subcellularLocation>
        <location evidence="2">Host endosome membrane</location>
        <topology evidence="2">Peripheral membrane protein</topology>
    </subcellularLocation>
    <subcellularLocation>
        <location evidence="5">Host endosome membrane</location>
        <topology evidence="5">Single-pass type I membrane protein</topology>
    </subcellularLocation>
    <subcellularLocation>
        <location evidence="6">Virion membrane</location>
        <topology evidence="6">Peripheral membrane protein</topology>
    </subcellularLocation>
    <subcellularLocation>
        <location evidence="4">Virion membrane</location>
        <topology evidence="4">Single-pass type I membrane protein</topology>
    </subcellularLocation>
</comment>
<dbReference type="GO" id="GO:0075512">
    <property type="term" value="P:clathrin-dependent endocytosis of virus by host cell"/>
    <property type="evidence" value="ECO:0007669"/>
    <property type="project" value="UniProtKB-UniRule"/>
</dbReference>
<evidence type="ECO:0000256" key="21">
    <source>
        <dbReference type="ARBA" id="ARBA00022890"/>
    </source>
</evidence>
<comment type="domain">
    <text evidence="32">The membrane proximal external region (MPER) present in gp41 is a tryptophan-rich region recognized by the antibodies 2F5, Z13, and 4E10. MPER seems to play a role in fusion.</text>
</comment>
<evidence type="ECO:0000256" key="22">
    <source>
        <dbReference type="ARBA" id="ARBA00022989"/>
    </source>
</evidence>
<evidence type="ECO:0000256" key="3">
    <source>
        <dbReference type="ARBA" id="ARBA00004505"/>
    </source>
</evidence>
<evidence type="ECO:0000256" key="12">
    <source>
        <dbReference type="ARBA" id="ARBA00022595"/>
    </source>
</evidence>
<evidence type="ECO:0000256" key="27">
    <source>
        <dbReference type="ARBA" id="ARBA00023157"/>
    </source>
</evidence>
<dbReference type="PROSITE" id="PS51257">
    <property type="entry name" value="PROKAR_LIPOPROTEIN"/>
    <property type="match status" value="1"/>
</dbReference>
<evidence type="ECO:0000256" key="20">
    <source>
        <dbReference type="ARBA" id="ARBA00022879"/>
    </source>
</evidence>
<dbReference type="Pfam" id="PF00516">
    <property type="entry name" value="GP120"/>
    <property type="match status" value="1"/>
</dbReference>
<evidence type="ECO:0000313" key="36">
    <source>
        <dbReference type="EMBL" id="AWD57957.1"/>
    </source>
</evidence>
<sequence>MRVMEILRNCQQWWIWGILGFWMLMSCNVFGNLWVTVYYGVPVWREAKTTLFCASDAKAYEKEVHNVWATHACVPTDPNPQELVIEDVTENFNMWKNDMVDQMHEDIISLWDQSLKPWVKLTPLCVTLKCMNVNVTNANATAENNTQSEMKNCSFNITTEIRDKNRKEYALFYKLDIIPLKESRTNDTSNDEYILINCNTSTVTQACPKVSFDPIPIHYCAPAGFAILKCNDETFNGTGPCNNVSTVQCTHGIKPVVSTQLLLNGSLTEDIVISSENITNNAKTIIVHLNESVQINCTRPNNNTRKSMRIGPGQTFYATGEIIGDIRKAHCNISGKSWSDTVQKVKAKLIQYFNDNTTIEFKPHSGGDIEITTHSFNCGGEFFYCNTSQLFNNSYLSQLSNDSSSNTTITLPCRIKQIINMWQGVGQAMYAPPIQGEIVCNSTITGLLLTRDGGKGNKTGNRTETFRPGGGDMRDNWRSELYKYKVVEVKPLGIAPTGAKRRVVEREKRAVGIGAVFLGFLGVAGSTMGAASITLTVQARQLLSGIVQQQSNLLRAIEAQQHMLQLTVWGIKQLQTRVLAIERYLRDQQLLGLWGCSGKIICTTNVPWNSSWSNKSETDIWDNMTWMQWDREIDKYTKTIYDLLEESQFQQEQNEKDLLALDSWKNLWNWFSITNWLWYIKIFIMIVGGLIGLRIIFAVLSIINRVRQGYSPLSFQTLTPNPRELDRLGRIEEEGGEQDRDRSIRLVNGFLSLAWDDLRSLCLFSYHRLRDFILIVVRAVELLGRSSLRGIQKGWEAFKYLGGVVQYWGLELKKSAVSLFDTIAIVVAEGSDRIIELVQRICRAIINIPRRIRQGFEAALL</sequence>
<comment type="miscellaneous">
    <text evidence="32">HIV-1 lineages are divided in three main groups, M (for Major), O (for Outlier), and N (for New, or Non-M, Non-O). The vast majority of strains found worldwide belong to the group M. Group O seems to be endemic to and largely confined to Cameroon and neighboring countries in West Central Africa, where these viruses represent a small minority of HIV-1 strains. The group N is represented by a limited number of isolates from Cameroonian persons. The group M is further subdivided in 9 clades or subtypes (A to D, F to H, J and K).</text>
</comment>
<evidence type="ECO:0000256" key="32">
    <source>
        <dbReference type="HAMAP-Rule" id="MF_04083"/>
    </source>
</evidence>
<evidence type="ECO:0000256" key="26">
    <source>
        <dbReference type="ARBA" id="ARBA00023139"/>
    </source>
</evidence>
<dbReference type="GO" id="GO:0016020">
    <property type="term" value="C:membrane"/>
    <property type="evidence" value="ECO:0007669"/>
    <property type="project" value="UniProtKB-UniRule"/>
</dbReference>
<evidence type="ECO:0000256" key="29">
    <source>
        <dbReference type="ARBA" id="ARBA00023280"/>
    </source>
</evidence>
<dbReference type="Gene3D" id="2.170.40.20">
    <property type="entry name" value="Human immunodeficiency virus 1, Gp160, envelope glycoprotein"/>
    <property type="match status" value="2"/>
</dbReference>
<dbReference type="InterPro" id="IPR000328">
    <property type="entry name" value="GP41-like"/>
</dbReference>
<dbReference type="Gene3D" id="1.20.5.490">
    <property type="entry name" value="Single helix bin"/>
    <property type="match status" value="1"/>
</dbReference>
<keyword evidence="13 32" id="KW-0165">Cleavage on pair of basic residues</keyword>
<keyword evidence="19 32" id="KW-1043">Host membrane</keyword>
<feature type="lipid moiety-binding region" description="S-palmitoyl cysteine; by host" evidence="32">
    <location>
        <position position="762"/>
    </location>
</feature>
<dbReference type="GO" id="GO:0019064">
    <property type="term" value="P:fusion of virus membrane with host plasma membrane"/>
    <property type="evidence" value="ECO:0007669"/>
    <property type="project" value="UniProtKB-UniRule"/>
</dbReference>
<dbReference type="InterPro" id="IPR000777">
    <property type="entry name" value="HIV1_Gp120"/>
</dbReference>
<evidence type="ECO:0000256" key="5">
    <source>
        <dbReference type="ARBA" id="ARBA00004578"/>
    </source>
</evidence>
<evidence type="ECO:0000256" key="14">
    <source>
        <dbReference type="ARBA" id="ARBA00022692"/>
    </source>
</evidence>
<keyword evidence="18 32" id="KW-0946">Virion</keyword>
<keyword evidence="15 32" id="KW-0053">Apoptosis</keyword>
<evidence type="ECO:0000256" key="25">
    <source>
        <dbReference type="ARBA" id="ARBA00023136"/>
    </source>
</evidence>
<keyword evidence="16 32" id="KW-0732">Signal</keyword>
<evidence type="ECO:0000256" key="23">
    <source>
        <dbReference type="ARBA" id="ARBA00023046"/>
    </source>
</evidence>
<feature type="transmembrane region" description="Helical" evidence="33">
    <location>
        <begin position="676"/>
        <end position="703"/>
    </location>
</feature>
<feature type="transmembrane region" description="Helical" evidence="33">
    <location>
        <begin position="510"/>
        <end position="533"/>
    </location>
</feature>
<keyword evidence="26 32" id="KW-0564">Palmitate</keyword>
<keyword evidence="9 32" id="KW-1032">Host cell membrane</keyword>
<comment type="PTM">
    <text evidence="32">Highly glycosylated by host. The high number of glycan on the protein is reffered to as 'glycan shield' because it contributes to hide protein sequence from adaptive immune system.</text>
</comment>
<evidence type="ECO:0000256" key="31">
    <source>
        <dbReference type="ARBA" id="ARBA00023296"/>
    </source>
</evidence>
<evidence type="ECO:0000256" key="28">
    <source>
        <dbReference type="ARBA" id="ARBA00023180"/>
    </source>
</evidence>
<dbReference type="InterPro" id="IPR036377">
    <property type="entry name" value="Gp120_core_sf"/>
</dbReference>
<keyword evidence="29 32" id="KW-0899">Viral immunoevasion</keyword>
<keyword evidence="27 32" id="KW-1015">Disulfide bond</keyword>
<evidence type="ECO:0000256" key="6">
    <source>
        <dbReference type="ARBA" id="ARBA00004650"/>
    </source>
</evidence>
<comment type="subcellular location">
    <molecule>Surface protein gp120</molecule>
    <subcellularLocation>
        <location evidence="32">Virion membrane</location>
        <topology evidence="32">Peripheral membrane protein</topology>
    </subcellularLocation>
    <subcellularLocation>
        <location evidence="32">Host cell membrane</location>
        <topology evidence="32">Peripheral membrane protein</topology>
    </subcellularLocation>
    <subcellularLocation>
        <location evidence="32">Host endosome membrane</location>
        <topology evidence="32">Single-pass type I membrane protein</topology>
    </subcellularLocation>
    <text evidence="32">The surface protein is not anchored to the viral envelope, but associates with the extravirion surface through its binding to TM. It is probably concentrated at the site of budding and incorporated into the virions possibly by contacts between the cytoplasmic tail of Env and the N-terminus of Gag.</text>
</comment>
<comment type="function">
    <text evidence="32">Transmembrane protein gp41: Acts as a class I viral fusion protein. Under the current model, the protein has at least 3 conformational states: pre-fusion native state, pre-hairpin intermediate state, and post-fusion hairpin state. During fusion of viral and target intracellular membranes, the coiled coil regions (heptad repeats) assume a trimer-of-hairpins structure, positioning the fusion peptide in close proximity to the C-terminal region of the ectodomain. The formation of this structure appears to drive apposition and subsequent fusion of viral and target cell membranes. Complete fusion occurs in host cell endosomes and is dynamin-dependent, however some lipid transfer might occur at the plasma membrane. The virus undergoes clathrin-dependent internalization long before endosomal fusion, thus minimizing the surface exposure of conserved viral epitopes during fusion and reducing the efficacy of inhibitors targeting these epitopes. Membranes fusion leads to delivery of the nucleocapsid into the cytoplasm.</text>
</comment>
<feature type="disulfide bond" evidence="32">
    <location>
        <begin position="230"/>
        <end position="241"/>
    </location>
</feature>
<protein>
    <recommendedName>
        <fullName evidence="32">Envelope glycoprotein gp160</fullName>
    </recommendedName>
    <alternativeName>
        <fullName evidence="32">Env polyprotein</fullName>
    </alternativeName>
    <component>
        <recommendedName>
            <fullName evidence="32">Surface protein gp120</fullName>
            <shortName evidence="32">SU</shortName>
        </recommendedName>
        <alternativeName>
            <fullName evidence="32">Glycoprotein 120</fullName>
            <shortName evidence="32">gp120</shortName>
        </alternativeName>
    </component>
    <component>
        <recommendedName>
            <fullName evidence="32">Transmembrane protein gp41</fullName>
            <shortName evidence="32">TM</shortName>
        </recommendedName>
        <alternativeName>
            <fullName evidence="32">Glycoprotein 41</fullName>
            <shortName evidence="32">gp41</shortName>
        </alternativeName>
    </component>
</protein>
<feature type="region of interest" description="CD4-binding loop" evidence="32">
    <location>
        <begin position="364"/>
        <end position="374"/>
    </location>
</feature>
<dbReference type="GO" id="GO:0019082">
    <property type="term" value="P:viral protein processing"/>
    <property type="evidence" value="ECO:0007669"/>
    <property type="project" value="UniProtKB-UniRule"/>
</dbReference>
<comment type="domain">
    <text evidence="32 33">The 17 amino acids long immunosuppressive region is present in many retroviral envelope proteins. Synthetic peptides derived from this relatively conserved sequence inhibit immune function in vitro and in vivo.</text>
</comment>
<dbReference type="GO" id="GO:0020002">
    <property type="term" value="C:host cell plasma membrane"/>
    <property type="evidence" value="ECO:0007669"/>
    <property type="project" value="UniProtKB-SubCell"/>
</dbReference>
<dbReference type="GO" id="GO:0019062">
    <property type="term" value="P:virion attachment to host cell"/>
    <property type="evidence" value="ECO:0007669"/>
    <property type="project" value="UniProtKB-UniRule"/>
</dbReference>
<name>A0A2S1EDE7_HV1</name>